<dbReference type="InterPro" id="IPR008920">
    <property type="entry name" value="TF_FadR/GntR_C"/>
</dbReference>
<dbReference type="EMBL" id="AP012204">
    <property type="protein sequence ID" value="BAK35458.1"/>
    <property type="molecule type" value="Genomic_DNA"/>
</dbReference>
<keyword evidence="2" id="KW-0238">DNA-binding</keyword>
<dbReference type="Gene3D" id="1.10.10.10">
    <property type="entry name" value="Winged helix-like DNA-binding domain superfamily/Winged helix DNA-binding domain"/>
    <property type="match status" value="1"/>
</dbReference>
<dbReference type="PANTHER" id="PTHR43537:SF45">
    <property type="entry name" value="GNTR FAMILY REGULATORY PROTEIN"/>
    <property type="match status" value="1"/>
</dbReference>
<feature type="domain" description="HTH gntR-type" evidence="4">
    <location>
        <begin position="16"/>
        <end position="83"/>
    </location>
</feature>
<dbReference type="InterPro" id="IPR036388">
    <property type="entry name" value="WH-like_DNA-bd_sf"/>
</dbReference>
<dbReference type="HOGENOM" id="CLU_017584_5_5_11"/>
<gene>
    <name evidence="5" type="ordered locus">MLP_24440</name>
</gene>
<reference evidence="5 6" key="1">
    <citation type="submission" date="2011-05" db="EMBL/GenBank/DDBJ databases">
        <title>Whole genome sequence of Microlunatus phosphovorus NM-1.</title>
        <authorList>
            <person name="Hosoyama A."/>
            <person name="Sasaki K."/>
            <person name="Harada T."/>
            <person name="Igarashi R."/>
            <person name="Kawakoshi A."/>
            <person name="Sasagawa M."/>
            <person name="Fukada J."/>
            <person name="Nakamura S."/>
            <person name="Katano Y."/>
            <person name="Hanada S."/>
            <person name="Kamagata Y."/>
            <person name="Nakamura N."/>
            <person name="Yamazaki S."/>
            <person name="Fujita N."/>
        </authorList>
    </citation>
    <scope>NUCLEOTIDE SEQUENCE [LARGE SCALE GENOMIC DNA]</scope>
    <source>
        <strain evidence="6">ATCC 700054 / DSM 10555 / JCM 9379 / NBRC 101784 / NCIMB 13414 / VKM Ac-1990 / NM-1</strain>
    </source>
</reference>
<dbReference type="Pfam" id="PF07729">
    <property type="entry name" value="FCD"/>
    <property type="match status" value="1"/>
</dbReference>
<dbReference type="GO" id="GO:0003677">
    <property type="term" value="F:DNA binding"/>
    <property type="evidence" value="ECO:0007669"/>
    <property type="project" value="UniProtKB-KW"/>
</dbReference>
<protein>
    <submittedName>
        <fullName evidence="5">Putative GntR family transcriptional regulator</fullName>
    </submittedName>
</protein>
<dbReference type="KEGG" id="mph:MLP_24440"/>
<dbReference type="Proteomes" id="UP000007947">
    <property type="component" value="Chromosome"/>
</dbReference>
<evidence type="ECO:0000313" key="5">
    <source>
        <dbReference type="EMBL" id="BAK35458.1"/>
    </source>
</evidence>
<evidence type="ECO:0000256" key="1">
    <source>
        <dbReference type="ARBA" id="ARBA00023015"/>
    </source>
</evidence>
<dbReference type="SMART" id="SM00345">
    <property type="entry name" value="HTH_GNTR"/>
    <property type="match status" value="1"/>
</dbReference>
<evidence type="ECO:0000313" key="6">
    <source>
        <dbReference type="Proteomes" id="UP000007947"/>
    </source>
</evidence>
<accession>F5XFQ1</accession>
<dbReference type="GO" id="GO:0003700">
    <property type="term" value="F:DNA-binding transcription factor activity"/>
    <property type="evidence" value="ECO:0007669"/>
    <property type="project" value="InterPro"/>
</dbReference>
<organism evidence="5 6">
    <name type="scientific">Microlunatus phosphovorus (strain ATCC 700054 / DSM 10555 / JCM 9379 / NBRC 101784 / NCIMB 13414 / VKM Ac-1990 / NM-1)</name>
    <dbReference type="NCBI Taxonomy" id="1032480"/>
    <lineage>
        <taxon>Bacteria</taxon>
        <taxon>Bacillati</taxon>
        <taxon>Actinomycetota</taxon>
        <taxon>Actinomycetes</taxon>
        <taxon>Propionibacteriales</taxon>
        <taxon>Propionibacteriaceae</taxon>
        <taxon>Microlunatus</taxon>
    </lineage>
</organism>
<dbReference type="Pfam" id="PF00392">
    <property type="entry name" value="GntR"/>
    <property type="match status" value="1"/>
</dbReference>
<dbReference type="Gene3D" id="1.20.120.530">
    <property type="entry name" value="GntR ligand-binding domain-like"/>
    <property type="match status" value="1"/>
</dbReference>
<dbReference type="AlphaFoldDB" id="F5XFQ1"/>
<dbReference type="SUPFAM" id="SSF46785">
    <property type="entry name" value="Winged helix' DNA-binding domain"/>
    <property type="match status" value="1"/>
</dbReference>
<dbReference type="InterPro" id="IPR011711">
    <property type="entry name" value="GntR_C"/>
</dbReference>
<dbReference type="eggNOG" id="COG1802">
    <property type="taxonomic scope" value="Bacteria"/>
</dbReference>
<keyword evidence="6" id="KW-1185">Reference proteome</keyword>
<sequence length="232" mass="25613">MSTSRPASSLTTIGKESLRDQVLQALRSAIVSGEMEPGTVYSAPFLARRFGVSATPVREAMLDLTRENMVTIVPNKGFRVTEVDDVELDRITQIRQLLEPPVVAAVTPLIPEADFPELERLAENIVEGARADDLVSYTEADQVFHLKLLSYADNPRLVDLVSDLRGQTRLLGLAGLLEQGRLIDSAQEHQVIVELIRSRDAEAVEQFMHQHISKTRTTWAGRSDGQRPGSAS</sequence>
<dbReference type="PANTHER" id="PTHR43537">
    <property type="entry name" value="TRANSCRIPTIONAL REGULATOR, GNTR FAMILY"/>
    <property type="match status" value="1"/>
</dbReference>
<evidence type="ECO:0000256" key="3">
    <source>
        <dbReference type="ARBA" id="ARBA00023163"/>
    </source>
</evidence>
<dbReference type="InterPro" id="IPR000524">
    <property type="entry name" value="Tscrpt_reg_HTH_GntR"/>
</dbReference>
<dbReference type="STRING" id="1032480.MLP_24440"/>
<name>F5XFQ1_MICPN</name>
<keyword evidence="1" id="KW-0805">Transcription regulation</keyword>
<dbReference type="PROSITE" id="PS50949">
    <property type="entry name" value="HTH_GNTR"/>
    <property type="match status" value="1"/>
</dbReference>
<dbReference type="SMART" id="SM00895">
    <property type="entry name" value="FCD"/>
    <property type="match status" value="1"/>
</dbReference>
<dbReference type="InterPro" id="IPR036390">
    <property type="entry name" value="WH_DNA-bd_sf"/>
</dbReference>
<evidence type="ECO:0000259" key="4">
    <source>
        <dbReference type="PROSITE" id="PS50949"/>
    </source>
</evidence>
<evidence type="ECO:0000256" key="2">
    <source>
        <dbReference type="ARBA" id="ARBA00023125"/>
    </source>
</evidence>
<keyword evidence="3" id="KW-0804">Transcription</keyword>
<dbReference type="SUPFAM" id="SSF48008">
    <property type="entry name" value="GntR ligand-binding domain-like"/>
    <property type="match status" value="1"/>
</dbReference>
<proteinExistence type="predicted"/>
<dbReference type="CDD" id="cd07377">
    <property type="entry name" value="WHTH_GntR"/>
    <property type="match status" value="1"/>
</dbReference>